<reference evidence="1" key="1">
    <citation type="journal article" date="2020" name="Stud. Mycol.">
        <title>101 Dothideomycetes genomes: a test case for predicting lifestyles and emergence of pathogens.</title>
        <authorList>
            <person name="Haridas S."/>
            <person name="Albert R."/>
            <person name="Binder M."/>
            <person name="Bloem J."/>
            <person name="Labutti K."/>
            <person name="Salamov A."/>
            <person name="Andreopoulos B."/>
            <person name="Baker S."/>
            <person name="Barry K."/>
            <person name="Bills G."/>
            <person name="Bluhm B."/>
            <person name="Cannon C."/>
            <person name="Castanera R."/>
            <person name="Culley D."/>
            <person name="Daum C."/>
            <person name="Ezra D."/>
            <person name="Gonzalez J."/>
            <person name="Henrissat B."/>
            <person name="Kuo A."/>
            <person name="Liang C."/>
            <person name="Lipzen A."/>
            <person name="Lutzoni F."/>
            <person name="Magnuson J."/>
            <person name="Mondo S."/>
            <person name="Nolan M."/>
            <person name="Ohm R."/>
            <person name="Pangilinan J."/>
            <person name="Park H.-J."/>
            <person name="Ramirez L."/>
            <person name="Alfaro M."/>
            <person name="Sun H."/>
            <person name="Tritt A."/>
            <person name="Yoshinaga Y."/>
            <person name="Zwiers L.-H."/>
            <person name="Turgeon B."/>
            <person name="Goodwin S."/>
            <person name="Spatafora J."/>
            <person name="Crous P."/>
            <person name="Grigoriev I."/>
        </authorList>
    </citation>
    <scope>NUCLEOTIDE SEQUENCE</scope>
    <source>
        <strain evidence="1">ATCC 200398</strain>
    </source>
</reference>
<evidence type="ECO:0000313" key="1">
    <source>
        <dbReference type="EMBL" id="KAF2475715.1"/>
    </source>
</evidence>
<proteinExistence type="predicted"/>
<accession>A0ACB6RBK0</accession>
<gene>
    <name evidence="1" type="ORF">BDR25DRAFT_339748</name>
</gene>
<feature type="non-terminal residue" evidence="1">
    <location>
        <position position="1"/>
    </location>
</feature>
<comment type="caution">
    <text evidence="1">The sequence shown here is derived from an EMBL/GenBank/DDBJ whole genome shotgun (WGS) entry which is preliminary data.</text>
</comment>
<keyword evidence="2" id="KW-1185">Reference proteome</keyword>
<dbReference type="EMBL" id="MU003495">
    <property type="protein sequence ID" value="KAF2475715.1"/>
    <property type="molecule type" value="Genomic_DNA"/>
</dbReference>
<dbReference type="Proteomes" id="UP000799755">
    <property type="component" value="Unassembled WGS sequence"/>
</dbReference>
<organism evidence="1 2">
    <name type="scientific">Lindgomyces ingoldianus</name>
    <dbReference type="NCBI Taxonomy" id="673940"/>
    <lineage>
        <taxon>Eukaryota</taxon>
        <taxon>Fungi</taxon>
        <taxon>Dikarya</taxon>
        <taxon>Ascomycota</taxon>
        <taxon>Pezizomycotina</taxon>
        <taxon>Dothideomycetes</taxon>
        <taxon>Pleosporomycetidae</taxon>
        <taxon>Pleosporales</taxon>
        <taxon>Lindgomycetaceae</taxon>
        <taxon>Lindgomyces</taxon>
    </lineage>
</organism>
<sequence>YTTAAPPITTTSTITATDSLTTTPATVTATFITGYKTIYAPRITTTKTSTITPKPVTRYTSSVSKVTTTVTCLGGQQKRGISQRRHAPNVLIGRAAAPGYETPNCGPVVVQTVYTSTIIVPVLTTTT</sequence>
<name>A0ACB6RBK0_9PLEO</name>
<feature type="non-terminal residue" evidence="1">
    <location>
        <position position="127"/>
    </location>
</feature>
<evidence type="ECO:0000313" key="2">
    <source>
        <dbReference type="Proteomes" id="UP000799755"/>
    </source>
</evidence>
<protein>
    <submittedName>
        <fullName evidence="1">Uncharacterized protein</fullName>
    </submittedName>
</protein>